<feature type="binding site" evidence="9">
    <location>
        <position position="184"/>
    </location>
    <ligand>
        <name>Zn(2+)</name>
        <dbReference type="ChEBI" id="CHEBI:29105"/>
        <label>2</label>
    </ligand>
</feature>
<evidence type="ECO:0000256" key="6">
    <source>
        <dbReference type="ARBA" id="ARBA00023049"/>
    </source>
</evidence>
<protein>
    <recommendedName>
        <fullName evidence="7">Peptidase T</fullName>
        <ecNumber evidence="7">3.4.11.4</ecNumber>
    </recommendedName>
</protein>
<feature type="binding site" evidence="9">
    <location>
        <position position="388"/>
    </location>
    <ligand>
        <name>Zn(2+)</name>
        <dbReference type="ChEBI" id="CHEBI:29105"/>
        <label>2</label>
    </ligand>
</feature>
<dbReference type="InterPro" id="IPR010161">
    <property type="entry name" value="Peptidase_M20B"/>
</dbReference>
<dbReference type="PIRSF" id="PIRSF037215">
    <property type="entry name" value="Peptidase_M20B"/>
    <property type="match status" value="1"/>
</dbReference>
<dbReference type="GO" id="GO:0006508">
    <property type="term" value="P:proteolysis"/>
    <property type="evidence" value="ECO:0007669"/>
    <property type="project" value="UniProtKB-UniRule"/>
</dbReference>
<proteinExistence type="inferred from homology"/>
<dbReference type="NCBIfam" id="NF009920">
    <property type="entry name" value="PRK13381.1"/>
    <property type="match status" value="1"/>
</dbReference>
<dbReference type="PANTHER" id="PTHR42994">
    <property type="entry name" value="PEPTIDASE T"/>
    <property type="match status" value="1"/>
</dbReference>
<keyword evidence="6" id="KW-0482">Metalloprotease</keyword>
<feature type="binding site" evidence="9">
    <location>
        <position position="149"/>
    </location>
    <ligand>
        <name>Zn(2+)</name>
        <dbReference type="ChEBI" id="CHEBI:29105"/>
        <label>2</label>
    </ligand>
</feature>
<dbReference type="EMBL" id="LPWH01000067">
    <property type="protein sequence ID" value="POR01304.1"/>
    <property type="molecule type" value="Genomic_DNA"/>
</dbReference>
<keyword evidence="3 9" id="KW-0479">Metal-binding</keyword>
<sequence>MNLAQYHDLITADVRERFLRYVRVHTTSDRHGTSTPSTERQFDLARLLARELEEMGIPQVSVTEYCYVTARLPASPGVTAPPLLLLAHLDTAPDLSGEGVSPRLWESYDGSPLDLGHGYRLDPAEYPDLLDYVGDTVITTDGSTLLGADDKAGVAEIMSALRFLQDHPEIEHGVIEVIFTPDEEIGRGVDKIPLDWITARFGFTLDGGRQGSIEAECFSAWQVTVEIEGYVIHPGSAKNRMVNAVALAGRYLAAIPQAESPEATEGRDGFYCPVEVRGDYGRAEIELIVRDFDQAQVERRVAYLKELGKTLEMAYPRSRVTVQATQQYLNMYDTISRYPFIMDVLGRAVRATGIEPVLEPIRGGTDGARLTEMGIPTPNIFAGGFNFHGRYEWIPLSALRRATETILHLVRLWKEEVPEKS</sequence>
<dbReference type="Proteomes" id="UP000237350">
    <property type="component" value="Unassembled WGS sequence"/>
</dbReference>
<dbReference type="SUPFAM" id="SSF53187">
    <property type="entry name" value="Zn-dependent exopeptidases"/>
    <property type="match status" value="1"/>
</dbReference>
<evidence type="ECO:0000256" key="2">
    <source>
        <dbReference type="ARBA" id="ARBA00022670"/>
    </source>
</evidence>
<evidence type="ECO:0000256" key="9">
    <source>
        <dbReference type="PIRSR" id="PIRSR037215-2"/>
    </source>
</evidence>
<reference evidence="12" key="1">
    <citation type="submission" date="2015-12" db="EMBL/GenBank/DDBJ databases">
        <authorList>
            <person name="Lodha T.D."/>
            <person name="Chintalapati S."/>
            <person name="Chintalapati V.R."/>
            <person name="Sravanthi T."/>
        </authorList>
    </citation>
    <scope>NUCLEOTIDE SEQUENCE [LARGE SCALE GENOMIC DNA]</scope>
    <source>
        <strain evidence="12">JC133</strain>
    </source>
</reference>
<evidence type="ECO:0000313" key="11">
    <source>
        <dbReference type="EMBL" id="POR01304.1"/>
    </source>
</evidence>
<name>A0A2S4JP41_9SPIO</name>
<feature type="domain" description="Peptidase M20 dimerisation" evidence="10">
    <location>
        <begin position="219"/>
        <end position="307"/>
    </location>
</feature>
<dbReference type="Pfam" id="PF07687">
    <property type="entry name" value="M20_dimer"/>
    <property type="match status" value="1"/>
</dbReference>
<dbReference type="PANTHER" id="PTHR42994:SF1">
    <property type="entry name" value="PEPTIDASE T"/>
    <property type="match status" value="1"/>
</dbReference>
<dbReference type="EC" id="3.4.11.4" evidence="7"/>
<dbReference type="AlphaFoldDB" id="A0A2S4JP41"/>
<dbReference type="Pfam" id="PF01546">
    <property type="entry name" value="Peptidase_M20"/>
    <property type="match status" value="1"/>
</dbReference>
<feature type="binding site" evidence="9">
    <location>
        <position position="88"/>
    </location>
    <ligand>
        <name>Zn(2+)</name>
        <dbReference type="ChEBI" id="CHEBI:29105"/>
        <label>1</label>
    </ligand>
</feature>
<comment type="similarity">
    <text evidence="1">Belongs to the peptidase M20B family.</text>
</comment>
<gene>
    <name evidence="11" type="ORF">AU468_08270</name>
</gene>
<feature type="active site" evidence="8">
    <location>
        <position position="90"/>
    </location>
</feature>
<accession>A0A2S4JP41</accession>
<evidence type="ECO:0000256" key="8">
    <source>
        <dbReference type="PIRSR" id="PIRSR037215-1"/>
    </source>
</evidence>
<feature type="active site" description="Proton acceptor" evidence="8">
    <location>
        <position position="183"/>
    </location>
</feature>
<dbReference type="RefSeq" id="WP_103680304.1">
    <property type="nucleotide sequence ID" value="NZ_LPWH01000067.1"/>
</dbReference>
<dbReference type="PROSITE" id="PS00759">
    <property type="entry name" value="ARGE_DAPE_CPG2_2"/>
    <property type="match status" value="1"/>
</dbReference>
<dbReference type="SUPFAM" id="SSF55031">
    <property type="entry name" value="Bacterial exopeptidase dimerisation domain"/>
    <property type="match status" value="1"/>
</dbReference>
<dbReference type="InterPro" id="IPR036264">
    <property type="entry name" value="Bact_exopeptidase_dim_dom"/>
</dbReference>
<evidence type="ECO:0000256" key="3">
    <source>
        <dbReference type="ARBA" id="ARBA00022723"/>
    </source>
</evidence>
<dbReference type="GO" id="GO:0008237">
    <property type="term" value="F:metallopeptidase activity"/>
    <property type="evidence" value="ECO:0007669"/>
    <property type="project" value="UniProtKB-KW"/>
</dbReference>
<dbReference type="OrthoDB" id="9804934at2"/>
<evidence type="ECO:0000313" key="12">
    <source>
        <dbReference type="Proteomes" id="UP000237350"/>
    </source>
</evidence>
<dbReference type="NCBIfam" id="TIGR01882">
    <property type="entry name" value="peptidase-T"/>
    <property type="match status" value="1"/>
</dbReference>
<dbReference type="Gene3D" id="3.30.70.360">
    <property type="match status" value="1"/>
</dbReference>
<evidence type="ECO:0000256" key="4">
    <source>
        <dbReference type="ARBA" id="ARBA00022801"/>
    </source>
</evidence>
<dbReference type="PROSITE" id="PS00758">
    <property type="entry name" value="ARGE_DAPE_CPG2_1"/>
    <property type="match status" value="1"/>
</dbReference>
<evidence type="ECO:0000259" key="10">
    <source>
        <dbReference type="Pfam" id="PF07687"/>
    </source>
</evidence>
<comment type="cofactor">
    <cofactor evidence="9">
        <name>Zn(2+)</name>
        <dbReference type="ChEBI" id="CHEBI:29105"/>
    </cofactor>
    <text evidence="9">Binds 2 Zn(2+) ions per subunit.</text>
</comment>
<dbReference type="Gene3D" id="3.40.630.10">
    <property type="entry name" value="Zn peptidases"/>
    <property type="match status" value="1"/>
</dbReference>
<feature type="binding site" evidence="9">
    <location>
        <position position="206"/>
    </location>
    <ligand>
        <name>Zn(2+)</name>
        <dbReference type="ChEBI" id="CHEBI:29105"/>
        <label>1</label>
    </ligand>
</feature>
<keyword evidence="5 9" id="KW-0862">Zinc</keyword>
<feature type="binding site" evidence="9">
    <location>
        <position position="149"/>
    </location>
    <ligand>
        <name>Zn(2+)</name>
        <dbReference type="ChEBI" id="CHEBI:29105"/>
        <label>1</label>
    </ligand>
</feature>
<organism evidence="11 12">
    <name type="scientific">Alkalispirochaeta sphaeroplastigenens</name>
    <dbReference type="NCBI Taxonomy" id="1187066"/>
    <lineage>
        <taxon>Bacteria</taxon>
        <taxon>Pseudomonadati</taxon>
        <taxon>Spirochaetota</taxon>
        <taxon>Spirochaetia</taxon>
        <taxon>Spirochaetales</taxon>
        <taxon>Spirochaetaceae</taxon>
        <taxon>Alkalispirochaeta</taxon>
    </lineage>
</organism>
<keyword evidence="12" id="KW-1185">Reference proteome</keyword>
<evidence type="ECO:0000256" key="1">
    <source>
        <dbReference type="ARBA" id="ARBA00009692"/>
    </source>
</evidence>
<dbReference type="GO" id="GO:0006518">
    <property type="term" value="P:peptide metabolic process"/>
    <property type="evidence" value="ECO:0007669"/>
    <property type="project" value="InterPro"/>
</dbReference>
<dbReference type="GO" id="GO:0008270">
    <property type="term" value="F:zinc ion binding"/>
    <property type="evidence" value="ECO:0007669"/>
    <property type="project" value="InterPro"/>
</dbReference>
<dbReference type="InterPro" id="IPR001261">
    <property type="entry name" value="ArgE/DapE_CS"/>
</dbReference>
<keyword evidence="2" id="KW-0645">Protease</keyword>
<keyword evidence="4" id="KW-0378">Hydrolase</keyword>
<dbReference type="InterPro" id="IPR011650">
    <property type="entry name" value="Peptidase_M20_dimer"/>
</dbReference>
<evidence type="ECO:0000256" key="7">
    <source>
        <dbReference type="NCBIfam" id="TIGR01882"/>
    </source>
</evidence>
<dbReference type="InterPro" id="IPR002933">
    <property type="entry name" value="Peptidase_M20"/>
</dbReference>
<dbReference type="NCBIfam" id="NF003976">
    <property type="entry name" value="PRK05469.1"/>
    <property type="match status" value="1"/>
</dbReference>
<dbReference type="GO" id="GO:0045148">
    <property type="term" value="F:tripeptide aminopeptidase activity"/>
    <property type="evidence" value="ECO:0007669"/>
    <property type="project" value="UniProtKB-UniRule"/>
</dbReference>
<evidence type="ECO:0000256" key="5">
    <source>
        <dbReference type="ARBA" id="ARBA00022833"/>
    </source>
</evidence>
<comment type="caution">
    <text evidence="11">The sequence shown here is derived from an EMBL/GenBank/DDBJ whole genome shotgun (WGS) entry which is preliminary data.</text>
</comment>